<dbReference type="SUPFAM" id="SSF53067">
    <property type="entry name" value="Actin-like ATPase domain"/>
    <property type="match status" value="2"/>
</dbReference>
<feature type="domain" description="Gcp-like" evidence="1">
    <location>
        <begin position="40"/>
        <end position="219"/>
    </location>
</feature>
<protein>
    <submittedName>
        <fullName evidence="2">tRNA (Adenosine(37)-N6)-threonylcarbamoyltransferase complex dimerization subunit type 1 TsaB</fullName>
    </submittedName>
</protein>
<accession>A0A9W6B2R1</accession>
<evidence type="ECO:0000259" key="1">
    <source>
        <dbReference type="Pfam" id="PF00814"/>
    </source>
</evidence>
<proteinExistence type="predicted"/>
<dbReference type="PANTHER" id="PTHR11735:SF11">
    <property type="entry name" value="TRNA THREONYLCARBAMOYLADENOSINE BIOSYNTHESIS PROTEIN TSAB"/>
    <property type="match status" value="1"/>
</dbReference>
<dbReference type="NCBIfam" id="TIGR03725">
    <property type="entry name" value="T6A_YeaZ"/>
    <property type="match status" value="1"/>
</dbReference>
<reference evidence="2" key="1">
    <citation type="submission" date="2022-07" db="EMBL/GenBank/DDBJ databases">
        <title>Taxonomy of Novel Oxalotrophic and Methylotrophic Bacteria.</title>
        <authorList>
            <person name="Sahin N."/>
            <person name="Tani A."/>
        </authorList>
    </citation>
    <scope>NUCLEOTIDE SEQUENCE</scope>
    <source>
        <strain evidence="2">AM327</strain>
    </source>
</reference>
<dbReference type="GO" id="GO:0005829">
    <property type="term" value="C:cytosol"/>
    <property type="evidence" value="ECO:0007669"/>
    <property type="project" value="TreeGrafter"/>
</dbReference>
<dbReference type="AlphaFoldDB" id="A0A9W6B2R1"/>
<keyword evidence="3" id="KW-1185">Reference proteome</keyword>
<dbReference type="CDD" id="cd24032">
    <property type="entry name" value="ASKHA_NBD_TsaB"/>
    <property type="match status" value="1"/>
</dbReference>
<dbReference type="Gene3D" id="3.30.420.40">
    <property type="match status" value="2"/>
</dbReference>
<dbReference type="PANTHER" id="PTHR11735">
    <property type="entry name" value="TRNA N6-ADENOSINE THREONYLCARBAMOYLTRANSFERASE"/>
    <property type="match status" value="1"/>
</dbReference>
<dbReference type="Proteomes" id="UP001143545">
    <property type="component" value="Unassembled WGS sequence"/>
</dbReference>
<dbReference type="EMBL" id="BRVP01000001">
    <property type="protein sequence ID" value="GLB51025.1"/>
    <property type="molecule type" value="Genomic_DNA"/>
</dbReference>
<dbReference type="InterPro" id="IPR000905">
    <property type="entry name" value="Gcp-like_dom"/>
</dbReference>
<organism evidence="2 3">
    <name type="scientific">Neptunitalea chrysea</name>
    <dbReference type="NCBI Taxonomy" id="1647581"/>
    <lineage>
        <taxon>Bacteria</taxon>
        <taxon>Pseudomonadati</taxon>
        <taxon>Bacteroidota</taxon>
        <taxon>Flavobacteriia</taxon>
        <taxon>Flavobacteriales</taxon>
        <taxon>Flavobacteriaceae</taxon>
        <taxon>Neptunitalea</taxon>
    </lineage>
</organism>
<evidence type="ECO:0000313" key="3">
    <source>
        <dbReference type="Proteomes" id="UP001143545"/>
    </source>
</evidence>
<evidence type="ECO:0000313" key="2">
    <source>
        <dbReference type="EMBL" id="GLB51025.1"/>
    </source>
</evidence>
<comment type="caution">
    <text evidence="2">The sequence shown here is derived from an EMBL/GenBank/DDBJ whole genome shotgun (WGS) entry which is preliminary data.</text>
</comment>
<dbReference type="GO" id="GO:0002949">
    <property type="term" value="P:tRNA threonylcarbamoyladenosine modification"/>
    <property type="evidence" value="ECO:0007669"/>
    <property type="project" value="InterPro"/>
</dbReference>
<name>A0A9W6B2R1_9FLAO</name>
<gene>
    <name evidence="2" type="ORF">NBRC110019_00640</name>
</gene>
<dbReference type="Pfam" id="PF00814">
    <property type="entry name" value="TsaD"/>
    <property type="match status" value="1"/>
</dbReference>
<dbReference type="InterPro" id="IPR022496">
    <property type="entry name" value="T6A_TsaB"/>
</dbReference>
<sequence length="228" mass="25230">MFLEMGYILSVETSGTNCSVVLSNRNEVTFIKEENTGSFSHAEKLHVFIKEVMELGNVAPEDIDAIAVSKGPGSYTGLRIGVSTVKGLCFAWDKPMLSVSTLEALAYQAVAAEVMYIIPLIDARRMEVYSAVFTNAMEPVRVVEAEVIDETSFLTYLEKGKVLFLGDGAQKCKSVISHANAVFVDNKFPSAKEVGQLAFQKYQKNDFENIAYFEPFYLKDFVTGKKAN</sequence>
<dbReference type="InterPro" id="IPR043129">
    <property type="entry name" value="ATPase_NBD"/>
</dbReference>